<dbReference type="EnsemblMetazoa" id="GPAI014712-RA">
    <property type="protein sequence ID" value="GPAI014712-PA"/>
    <property type="gene ID" value="GPAI014712"/>
</dbReference>
<feature type="transmembrane region" description="Helical" evidence="1">
    <location>
        <begin position="94"/>
        <end position="115"/>
    </location>
</feature>
<keyword evidence="1" id="KW-0472">Membrane</keyword>
<keyword evidence="1" id="KW-1133">Transmembrane helix</keyword>
<evidence type="ECO:0000313" key="2">
    <source>
        <dbReference type="EnsemblMetazoa" id="GPAI014712-PA"/>
    </source>
</evidence>
<evidence type="ECO:0000313" key="3">
    <source>
        <dbReference type="Proteomes" id="UP000092445"/>
    </source>
</evidence>
<organism evidence="2 3">
    <name type="scientific">Glossina pallidipes</name>
    <name type="common">Tsetse fly</name>
    <dbReference type="NCBI Taxonomy" id="7398"/>
    <lineage>
        <taxon>Eukaryota</taxon>
        <taxon>Metazoa</taxon>
        <taxon>Ecdysozoa</taxon>
        <taxon>Arthropoda</taxon>
        <taxon>Hexapoda</taxon>
        <taxon>Insecta</taxon>
        <taxon>Pterygota</taxon>
        <taxon>Neoptera</taxon>
        <taxon>Endopterygota</taxon>
        <taxon>Diptera</taxon>
        <taxon>Brachycera</taxon>
        <taxon>Muscomorpha</taxon>
        <taxon>Hippoboscoidea</taxon>
        <taxon>Glossinidae</taxon>
        <taxon>Glossina</taxon>
    </lineage>
</organism>
<protein>
    <submittedName>
        <fullName evidence="2">Uncharacterized protein</fullName>
    </submittedName>
</protein>
<accession>A0A1A9ZHC8</accession>
<dbReference type="VEuPathDB" id="VectorBase:GPAI014712"/>
<keyword evidence="1" id="KW-0812">Transmembrane</keyword>
<name>A0A1A9ZHC8_GLOPL</name>
<keyword evidence="3" id="KW-1185">Reference proteome</keyword>
<reference evidence="2" key="2">
    <citation type="submission" date="2020-05" db="UniProtKB">
        <authorList>
            <consortium name="EnsemblMetazoa"/>
        </authorList>
    </citation>
    <scope>IDENTIFICATION</scope>
    <source>
        <strain evidence="2">IAEA</strain>
    </source>
</reference>
<dbReference type="AlphaFoldDB" id="A0A1A9ZHC8"/>
<reference evidence="3" key="1">
    <citation type="submission" date="2014-03" db="EMBL/GenBank/DDBJ databases">
        <authorList>
            <person name="Aksoy S."/>
            <person name="Warren W."/>
            <person name="Wilson R.K."/>
        </authorList>
    </citation>
    <scope>NUCLEOTIDE SEQUENCE [LARGE SCALE GENOMIC DNA]</scope>
    <source>
        <strain evidence="3">IAEA</strain>
    </source>
</reference>
<sequence>MLMLSQHLRAILTSSLTKIRAKRRFIQYFDIILILLENLLPPIHFIVFLHQVRTPGKSFHRRKKTTYPSDIRRVTVKPKPFLPNLADLTCRSNALIFVYIDLFLICVALFHFASLHNDKFEPKKISLSLLRLLQLNLTLRS</sequence>
<evidence type="ECO:0000256" key="1">
    <source>
        <dbReference type="SAM" id="Phobius"/>
    </source>
</evidence>
<dbReference type="Proteomes" id="UP000092445">
    <property type="component" value="Unassembled WGS sequence"/>
</dbReference>
<proteinExistence type="predicted"/>
<feature type="transmembrane region" description="Helical" evidence="1">
    <location>
        <begin position="28"/>
        <end position="49"/>
    </location>
</feature>